<evidence type="ECO:0000259" key="7">
    <source>
        <dbReference type="Pfam" id="PF00441"/>
    </source>
</evidence>
<dbReference type="Pfam" id="PF02771">
    <property type="entry name" value="Acyl-CoA_dh_N"/>
    <property type="match status" value="1"/>
</dbReference>
<evidence type="ECO:0000256" key="6">
    <source>
        <dbReference type="RuleBase" id="RU362125"/>
    </source>
</evidence>
<dbReference type="EMBL" id="BAZW01000053">
    <property type="protein sequence ID" value="GAO31607.1"/>
    <property type="molecule type" value="Genomic_DNA"/>
</dbReference>
<dbReference type="AlphaFoldDB" id="A0A0E9M1D1"/>
<protein>
    <submittedName>
        <fullName evidence="10">Butyryl-CoA dehydrogenase</fullName>
    </submittedName>
</protein>
<name>A0A0E9M1D1_9BACT</name>
<dbReference type="SUPFAM" id="SSF47203">
    <property type="entry name" value="Acyl-CoA dehydrogenase C-terminal domain-like"/>
    <property type="match status" value="1"/>
</dbReference>
<dbReference type="InterPro" id="IPR037069">
    <property type="entry name" value="AcylCoA_DH/ox_N_sf"/>
</dbReference>
<feature type="domain" description="Acyl-CoA oxidase/dehydrogenase middle" evidence="8">
    <location>
        <begin position="122"/>
        <end position="219"/>
    </location>
</feature>
<dbReference type="Proteomes" id="UP000032900">
    <property type="component" value="Unassembled WGS sequence"/>
</dbReference>
<dbReference type="PROSITE" id="PS00073">
    <property type="entry name" value="ACYL_COA_DH_2"/>
    <property type="match status" value="1"/>
</dbReference>
<evidence type="ECO:0000313" key="10">
    <source>
        <dbReference type="EMBL" id="GAO31607.1"/>
    </source>
</evidence>
<dbReference type="InterPro" id="IPR006089">
    <property type="entry name" value="Acyl-CoA_DH_CS"/>
</dbReference>
<dbReference type="Gene3D" id="1.20.140.10">
    <property type="entry name" value="Butyryl-CoA Dehydrogenase, subunit A, domain 3"/>
    <property type="match status" value="1"/>
</dbReference>
<keyword evidence="5 6" id="KW-0560">Oxidoreductase</keyword>
<evidence type="ECO:0000256" key="3">
    <source>
        <dbReference type="ARBA" id="ARBA00022630"/>
    </source>
</evidence>
<dbReference type="GO" id="GO:0050660">
    <property type="term" value="F:flavin adenine dinucleotide binding"/>
    <property type="evidence" value="ECO:0007669"/>
    <property type="project" value="InterPro"/>
</dbReference>
<comment type="cofactor">
    <cofactor evidence="1 6">
        <name>FAD</name>
        <dbReference type="ChEBI" id="CHEBI:57692"/>
    </cofactor>
</comment>
<evidence type="ECO:0000256" key="1">
    <source>
        <dbReference type="ARBA" id="ARBA00001974"/>
    </source>
</evidence>
<keyword evidence="4 6" id="KW-0274">FAD</keyword>
<dbReference type="PROSITE" id="PS00072">
    <property type="entry name" value="ACYL_COA_DH_1"/>
    <property type="match status" value="1"/>
</dbReference>
<dbReference type="PIRSF" id="PIRSF016578">
    <property type="entry name" value="HsaA"/>
    <property type="match status" value="1"/>
</dbReference>
<dbReference type="OrthoDB" id="9802867at2"/>
<evidence type="ECO:0000313" key="11">
    <source>
        <dbReference type="Proteomes" id="UP000032900"/>
    </source>
</evidence>
<feature type="domain" description="Acyl-CoA dehydrogenase/oxidase C-terminal" evidence="7">
    <location>
        <begin position="231"/>
        <end position="379"/>
    </location>
</feature>
<dbReference type="GO" id="GO:0003995">
    <property type="term" value="F:acyl-CoA dehydrogenase activity"/>
    <property type="evidence" value="ECO:0007669"/>
    <property type="project" value="InterPro"/>
</dbReference>
<dbReference type="Pfam" id="PF00441">
    <property type="entry name" value="Acyl-CoA_dh_1"/>
    <property type="match status" value="1"/>
</dbReference>
<dbReference type="SUPFAM" id="SSF56645">
    <property type="entry name" value="Acyl-CoA dehydrogenase NM domain-like"/>
    <property type="match status" value="1"/>
</dbReference>
<reference evidence="10 11" key="1">
    <citation type="journal article" date="2015" name="Microbes Environ.">
        <title>Distribution and evolution of nitrogen fixation genes in the phylum bacteroidetes.</title>
        <authorList>
            <person name="Inoue J."/>
            <person name="Oshima K."/>
            <person name="Suda W."/>
            <person name="Sakamoto M."/>
            <person name="Iino T."/>
            <person name="Noda S."/>
            <person name="Hongoh Y."/>
            <person name="Hattori M."/>
            <person name="Ohkuma M."/>
        </authorList>
    </citation>
    <scope>NUCLEOTIDE SEQUENCE [LARGE SCALE GENOMIC DNA]</scope>
    <source>
        <strain evidence="10">JCM 15548</strain>
    </source>
</reference>
<feature type="domain" description="Acyl-CoA dehydrogenase/oxidase N-terminal" evidence="9">
    <location>
        <begin position="6"/>
        <end position="118"/>
    </location>
</feature>
<keyword evidence="3 6" id="KW-0285">Flavoprotein</keyword>
<sequence length="381" mass="41940">MDPLLNEKHEKLRREIREFAEQVIAPEAARLDEEEAFSVELTKKMGDAGIFGINIPQQYGGKGLDTLSYIIAVEELSRVDSSQAATVVAHNSLGLVPILDYGTQEQKDKYLPQLTTGEKLWAFGLTEENAGSDARGTETTAVREGNEWVINGSKRYITNASTPITLGVTLQVMTQTGSGQPKLTTLLVEKGTPGFETQRMLGKMMWRAADTARIYLNDCRVPLDNLLGEEGQGARYMLKTLDGGRLSVAAMGLGLAQGAFEMAVKHAGQRKQFGKPIGRNQAISFKLADMDMKLELARNTLYKACWLKDNGQPYSREAAIAKLYTSEIAREVADEAVQVFGGSGLFKDNPIERFYRDQRLLQIGEGTSEILRLVISRGLGV</sequence>
<dbReference type="InterPro" id="IPR009075">
    <property type="entry name" value="AcylCo_DH/oxidase_C"/>
</dbReference>
<dbReference type="FunFam" id="1.20.140.10:FF:000001">
    <property type="entry name" value="Acyl-CoA dehydrogenase"/>
    <property type="match status" value="1"/>
</dbReference>
<organism evidence="10 11">
    <name type="scientific">Geofilum rubicundum JCM 15548</name>
    <dbReference type="NCBI Taxonomy" id="1236989"/>
    <lineage>
        <taxon>Bacteria</taxon>
        <taxon>Pseudomonadati</taxon>
        <taxon>Bacteroidota</taxon>
        <taxon>Bacteroidia</taxon>
        <taxon>Marinilabiliales</taxon>
        <taxon>Marinilabiliaceae</taxon>
        <taxon>Geofilum</taxon>
    </lineage>
</organism>
<comment type="caution">
    <text evidence="10">The sequence shown here is derived from an EMBL/GenBank/DDBJ whole genome shotgun (WGS) entry which is preliminary data.</text>
</comment>
<dbReference type="Pfam" id="PF02770">
    <property type="entry name" value="Acyl-CoA_dh_M"/>
    <property type="match status" value="1"/>
</dbReference>
<dbReference type="InterPro" id="IPR013786">
    <property type="entry name" value="AcylCoA_DH/ox_N"/>
</dbReference>
<dbReference type="FunFam" id="1.10.540.10:FF:000002">
    <property type="entry name" value="Acyl-CoA dehydrogenase FadE19"/>
    <property type="match status" value="1"/>
</dbReference>
<dbReference type="InterPro" id="IPR009100">
    <property type="entry name" value="AcylCoA_DH/oxidase_NM_dom_sf"/>
</dbReference>
<accession>A0A0E9M1D1</accession>
<evidence type="ECO:0000256" key="5">
    <source>
        <dbReference type="ARBA" id="ARBA00023002"/>
    </source>
</evidence>
<evidence type="ECO:0000256" key="4">
    <source>
        <dbReference type="ARBA" id="ARBA00022827"/>
    </source>
</evidence>
<dbReference type="Gene3D" id="2.40.110.10">
    <property type="entry name" value="Butyryl-CoA Dehydrogenase, subunit A, domain 2"/>
    <property type="match status" value="1"/>
</dbReference>
<evidence type="ECO:0000259" key="8">
    <source>
        <dbReference type="Pfam" id="PF02770"/>
    </source>
</evidence>
<dbReference type="PANTHER" id="PTHR43884">
    <property type="entry name" value="ACYL-COA DEHYDROGENASE"/>
    <property type="match status" value="1"/>
</dbReference>
<gene>
    <name evidence="10" type="ORF">JCM15548_13985</name>
</gene>
<dbReference type="RefSeq" id="WP_062127809.1">
    <property type="nucleotide sequence ID" value="NZ_BAZW01000053.1"/>
</dbReference>
<evidence type="ECO:0000256" key="2">
    <source>
        <dbReference type="ARBA" id="ARBA00009347"/>
    </source>
</evidence>
<dbReference type="FunFam" id="2.40.110.10:FF:000002">
    <property type="entry name" value="Acyl-CoA dehydrogenase fadE12"/>
    <property type="match status" value="1"/>
</dbReference>
<dbReference type="Gene3D" id="1.10.540.10">
    <property type="entry name" value="Acyl-CoA dehydrogenase/oxidase, N-terminal domain"/>
    <property type="match status" value="1"/>
</dbReference>
<proteinExistence type="inferred from homology"/>
<keyword evidence="11" id="KW-1185">Reference proteome</keyword>
<dbReference type="STRING" id="1236989.JCM15548_13985"/>
<dbReference type="InterPro" id="IPR036250">
    <property type="entry name" value="AcylCo_DH-like_C"/>
</dbReference>
<dbReference type="InterPro" id="IPR046373">
    <property type="entry name" value="Acyl-CoA_Oxase/DH_mid-dom_sf"/>
</dbReference>
<dbReference type="PANTHER" id="PTHR43884:SF12">
    <property type="entry name" value="ISOVALERYL-COA DEHYDROGENASE, MITOCHONDRIAL-RELATED"/>
    <property type="match status" value="1"/>
</dbReference>
<evidence type="ECO:0000259" key="9">
    <source>
        <dbReference type="Pfam" id="PF02771"/>
    </source>
</evidence>
<comment type="similarity">
    <text evidence="2 6">Belongs to the acyl-CoA dehydrogenase family.</text>
</comment>
<dbReference type="InterPro" id="IPR006091">
    <property type="entry name" value="Acyl-CoA_Oxase/DH_mid-dom"/>
</dbReference>